<dbReference type="InterPro" id="IPR001867">
    <property type="entry name" value="OmpR/PhoB-type_DNA-bd"/>
</dbReference>
<evidence type="ECO:0000256" key="2">
    <source>
        <dbReference type="PROSITE-ProRule" id="PRU01091"/>
    </source>
</evidence>
<dbReference type="SMART" id="SM00862">
    <property type="entry name" value="Trans_reg_C"/>
    <property type="match status" value="1"/>
</dbReference>
<reference evidence="5" key="1">
    <citation type="submission" date="2021-07" db="EMBL/GenBank/DDBJ databases">
        <title>Aureisphaera sp. CAU 1614 isolated from sea sediment.</title>
        <authorList>
            <person name="Kim W."/>
        </authorList>
    </citation>
    <scope>NUCLEOTIDE SEQUENCE</scope>
    <source>
        <strain evidence="5">CAU 1614</strain>
    </source>
</reference>
<dbReference type="GO" id="GO:0006355">
    <property type="term" value="P:regulation of DNA-templated transcription"/>
    <property type="evidence" value="ECO:0007669"/>
    <property type="project" value="InterPro"/>
</dbReference>
<sequence>MFKGDTLFSFAGLAVFLVFVGLFPNSQTLQNDFPERAKISLREVGNQLLLVQGDSTSLVLPIIDQSNDTYQLSFEKSLEIEPDALLDLIEATFTKAILPKHYRVEVLQCIDGEVAYSYEMKANEEESIIPCRGRTLPKQCYKVKVHFIASTMSTVSQEGNQGIFNKPSLLYLLLFVAFVPVGVIVFKKKRPKASTLDENNSLALGNFLLYPEQHLLVTDNKTIQLSKKECEILIIFAEKPNQTISREELTKKVWEDHGVVVGRSLDTYISKLRKKLQADPTLQISNIHGIGYKLEVI</sequence>
<gene>
    <name evidence="5" type="ORF">KXJ69_12835</name>
</gene>
<comment type="caution">
    <text evidence="5">The sequence shown here is derived from an EMBL/GenBank/DDBJ whole genome shotgun (WGS) entry which is preliminary data.</text>
</comment>
<dbReference type="Proteomes" id="UP001138686">
    <property type="component" value="Unassembled WGS sequence"/>
</dbReference>
<keyword evidence="3" id="KW-0472">Membrane</keyword>
<dbReference type="RefSeq" id="WP_219053523.1">
    <property type="nucleotide sequence ID" value="NZ_JAHWDP010000007.1"/>
</dbReference>
<name>A0A9X1FQM7_9FLAO</name>
<proteinExistence type="predicted"/>
<accession>A0A9X1FQM7</accession>
<feature type="domain" description="OmpR/PhoB-type" evidence="4">
    <location>
        <begin position="199"/>
        <end position="296"/>
    </location>
</feature>
<evidence type="ECO:0000256" key="1">
    <source>
        <dbReference type="ARBA" id="ARBA00023125"/>
    </source>
</evidence>
<feature type="DNA-binding region" description="OmpR/PhoB-type" evidence="2">
    <location>
        <begin position="199"/>
        <end position="296"/>
    </location>
</feature>
<feature type="transmembrane region" description="Helical" evidence="3">
    <location>
        <begin position="169"/>
        <end position="186"/>
    </location>
</feature>
<dbReference type="GO" id="GO:0003677">
    <property type="term" value="F:DNA binding"/>
    <property type="evidence" value="ECO:0007669"/>
    <property type="project" value="UniProtKB-UniRule"/>
</dbReference>
<keyword evidence="1 2" id="KW-0238">DNA-binding</keyword>
<dbReference type="Pfam" id="PF00486">
    <property type="entry name" value="Trans_reg_C"/>
    <property type="match status" value="1"/>
</dbReference>
<dbReference type="CDD" id="cd00383">
    <property type="entry name" value="trans_reg_C"/>
    <property type="match status" value="1"/>
</dbReference>
<dbReference type="EMBL" id="JAHWDP010000007">
    <property type="protein sequence ID" value="MBW2938995.1"/>
    <property type="molecule type" value="Genomic_DNA"/>
</dbReference>
<dbReference type="AlphaFoldDB" id="A0A9X1FQM7"/>
<dbReference type="GO" id="GO:0000160">
    <property type="term" value="P:phosphorelay signal transduction system"/>
    <property type="evidence" value="ECO:0007669"/>
    <property type="project" value="InterPro"/>
</dbReference>
<keyword evidence="3" id="KW-1133">Transmembrane helix</keyword>
<evidence type="ECO:0000256" key="3">
    <source>
        <dbReference type="SAM" id="Phobius"/>
    </source>
</evidence>
<dbReference type="PROSITE" id="PS51755">
    <property type="entry name" value="OMPR_PHOB"/>
    <property type="match status" value="1"/>
</dbReference>
<organism evidence="5 6">
    <name type="scientific">Halomarinibacterium sedimenti</name>
    <dbReference type="NCBI Taxonomy" id="2857106"/>
    <lineage>
        <taxon>Bacteria</taxon>
        <taxon>Pseudomonadati</taxon>
        <taxon>Bacteroidota</taxon>
        <taxon>Flavobacteriia</taxon>
        <taxon>Flavobacteriales</taxon>
        <taxon>Flavobacteriaceae</taxon>
        <taxon>Halomarinibacterium</taxon>
    </lineage>
</organism>
<protein>
    <submittedName>
        <fullName evidence="5">Winged helix-turn-helix domain-containing protein</fullName>
    </submittedName>
</protein>
<keyword evidence="6" id="KW-1185">Reference proteome</keyword>
<evidence type="ECO:0000259" key="4">
    <source>
        <dbReference type="PROSITE" id="PS51755"/>
    </source>
</evidence>
<evidence type="ECO:0000313" key="5">
    <source>
        <dbReference type="EMBL" id="MBW2938995.1"/>
    </source>
</evidence>
<evidence type="ECO:0000313" key="6">
    <source>
        <dbReference type="Proteomes" id="UP001138686"/>
    </source>
</evidence>
<keyword evidence="3" id="KW-0812">Transmembrane</keyword>